<dbReference type="RefSeq" id="WP_263954179.1">
    <property type="nucleotide sequence ID" value="NZ_JAOYFC010000002.1"/>
</dbReference>
<comment type="caution">
    <text evidence="11">The sequence shown here is derived from an EMBL/GenBank/DDBJ whole genome shotgun (WGS) entry which is preliminary data.</text>
</comment>
<protein>
    <recommendedName>
        <fullName evidence="4 9">N-(5'-phosphoribosyl)anthranilate isomerase</fullName>
        <shortName evidence="9">PRAI</shortName>
        <ecNumber evidence="3 9">5.3.1.24</ecNumber>
    </recommendedName>
</protein>
<comment type="pathway">
    <text evidence="2 9">Amino-acid biosynthesis; L-tryptophan biosynthesis; L-tryptophan from chorismate: step 3/5.</text>
</comment>
<dbReference type="NCBIfam" id="NF002295">
    <property type="entry name" value="PRK01222.1-1"/>
    <property type="match status" value="1"/>
</dbReference>
<feature type="domain" description="N-(5'phosphoribosyl) anthranilate isomerase (PRAI)" evidence="10">
    <location>
        <begin position="15"/>
        <end position="218"/>
    </location>
</feature>
<dbReference type="GO" id="GO:0004640">
    <property type="term" value="F:phosphoribosylanthranilate isomerase activity"/>
    <property type="evidence" value="ECO:0007669"/>
    <property type="project" value="UniProtKB-UniRule"/>
</dbReference>
<dbReference type="SUPFAM" id="SSF51366">
    <property type="entry name" value="Ribulose-phoshate binding barrel"/>
    <property type="match status" value="1"/>
</dbReference>
<evidence type="ECO:0000313" key="11">
    <source>
        <dbReference type="EMBL" id="MCV6825318.1"/>
    </source>
</evidence>
<evidence type="ECO:0000256" key="5">
    <source>
        <dbReference type="ARBA" id="ARBA00022605"/>
    </source>
</evidence>
<evidence type="ECO:0000256" key="9">
    <source>
        <dbReference type="HAMAP-Rule" id="MF_00135"/>
    </source>
</evidence>
<sequence>MFRIHTPDQSGPVRVKICGLQTPESVAAAADAGAGYVGFVFFGKSPRNVNAELARDLAVDVPLGVAKVALTVNADDAFLDQLCETVPLDMLQLHGGESPKRVAEVRARYGLPVMKAVGVATEADLADIERYSTVADQILIDAKPNPNADLPGGNGIAFDWQLIANRRWACPWMLAGGLTPENVGRAIELTGARQVDVSSGVESAPGIKDESMIQDFINAARKEHSHE</sequence>
<evidence type="ECO:0000256" key="6">
    <source>
        <dbReference type="ARBA" id="ARBA00022822"/>
    </source>
</evidence>
<dbReference type="HAMAP" id="MF_00135">
    <property type="entry name" value="PRAI"/>
    <property type="match status" value="1"/>
</dbReference>
<dbReference type="Pfam" id="PF00697">
    <property type="entry name" value="PRAI"/>
    <property type="match status" value="1"/>
</dbReference>
<keyword evidence="6 9" id="KW-0822">Tryptophan biosynthesis</keyword>
<evidence type="ECO:0000256" key="4">
    <source>
        <dbReference type="ARBA" id="ARBA00022272"/>
    </source>
</evidence>
<dbReference type="InterPro" id="IPR011060">
    <property type="entry name" value="RibuloseP-bd_barrel"/>
</dbReference>
<dbReference type="PANTHER" id="PTHR42894">
    <property type="entry name" value="N-(5'-PHOSPHORIBOSYL)ANTHRANILATE ISOMERASE"/>
    <property type="match status" value="1"/>
</dbReference>
<evidence type="ECO:0000256" key="1">
    <source>
        <dbReference type="ARBA" id="ARBA00001164"/>
    </source>
</evidence>
<keyword evidence="5 9" id="KW-0028">Amino-acid biosynthesis</keyword>
<accession>A0AAE3J054</accession>
<evidence type="ECO:0000313" key="12">
    <source>
        <dbReference type="Proteomes" id="UP001208041"/>
    </source>
</evidence>
<comment type="catalytic activity">
    <reaction evidence="1 9">
        <text>N-(5-phospho-beta-D-ribosyl)anthranilate = 1-(2-carboxyphenylamino)-1-deoxy-D-ribulose 5-phosphate</text>
        <dbReference type="Rhea" id="RHEA:21540"/>
        <dbReference type="ChEBI" id="CHEBI:18277"/>
        <dbReference type="ChEBI" id="CHEBI:58613"/>
        <dbReference type="EC" id="5.3.1.24"/>
    </reaction>
</comment>
<keyword evidence="12" id="KW-1185">Reference proteome</keyword>
<comment type="similarity">
    <text evidence="9">Belongs to the TrpF family.</text>
</comment>
<keyword evidence="8 9" id="KW-0413">Isomerase</keyword>
<reference evidence="11" key="1">
    <citation type="submission" date="2022-10" db="EMBL/GenBank/DDBJ databases">
        <authorList>
            <person name="Yue Y."/>
        </authorList>
    </citation>
    <scope>NUCLEOTIDE SEQUENCE</scope>
    <source>
        <strain evidence="11">Z654</strain>
    </source>
</reference>
<evidence type="ECO:0000259" key="10">
    <source>
        <dbReference type="Pfam" id="PF00697"/>
    </source>
</evidence>
<dbReference type="AlphaFoldDB" id="A0AAE3J054"/>
<name>A0AAE3J054_9RHOB</name>
<evidence type="ECO:0000256" key="2">
    <source>
        <dbReference type="ARBA" id="ARBA00004664"/>
    </source>
</evidence>
<dbReference type="InterPro" id="IPR013785">
    <property type="entry name" value="Aldolase_TIM"/>
</dbReference>
<dbReference type="CDD" id="cd00405">
    <property type="entry name" value="PRAI"/>
    <property type="match status" value="1"/>
</dbReference>
<dbReference type="EC" id="5.3.1.24" evidence="3 9"/>
<dbReference type="GO" id="GO:0000162">
    <property type="term" value="P:L-tryptophan biosynthetic process"/>
    <property type="evidence" value="ECO:0007669"/>
    <property type="project" value="UniProtKB-UniRule"/>
</dbReference>
<dbReference type="Proteomes" id="UP001208041">
    <property type="component" value="Unassembled WGS sequence"/>
</dbReference>
<evidence type="ECO:0000256" key="7">
    <source>
        <dbReference type="ARBA" id="ARBA00023141"/>
    </source>
</evidence>
<organism evidence="11 12">
    <name type="scientific">Halocynthiibacter halioticoli</name>
    <dbReference type="NCBI Taxonomy" id="2986804"/>
    <lineage>
        <taxon>Bacteria</taxon>
        <taxon>Pseudomonadati</taxon>
        <taxon>Pseudomonadota</taxon>
        <taxon>Alphaproteobacteria</taxon>
        <taxon>Rhodobacterales</taxon>
        <taxon>Paracoccaceae</taxon>
        <taxon>Halocynthiibacter</taxon>
    </lineage>
</organism>
<dbReference type="Gene3D" id="3.20.20.70">
    <property type="entry name" value="Aldolase class I"/>
    <property type="match status" value="1"/>
</dbReference>
<gene>
    <name evidence="9" type="primary">trpF</name>
    <name evidence="11" type="ORF">OH136_12205</name>
</gene>
<evidence type="ECO:0000256" key="8">
    <source>
        <dbReference type="ARBA" id="ARBA00023235"/>
    </source>
</evidence>
<dbReference type="PANTHER" id="PTHR42894:SF1">
    <property type="entry name" value="N-(5'-PHOSPHORIBOSYL)ANTHRANILATE ISOMERASE"/>
    <property type="match status" value="1"/>
</dbReference>
<dbReference type="InterPro" id="IPR001240">
    <property type="entry name" value="PRAI_dom"/>
</dbReference>
<keyword evidence="7 9" id="KW-0057">Aromatic amino acid biosynthesis</keyword>
<dbReference type="EMBL" id="JAOYFC010000002">
    <property type="protein sequence ID" value="MCV6825318.1"/>
    <property type="molecule type" value="Genomic_DNA"/>
</dbReference>
<dbReference type="InterPro" id="IPR044643">
    <property type="entry name" value="TrpF_fam"/>
</dbReference>
<evidence type="ECO:0000256" key="3">
    <source>
        <dbReference type="ARBA" id="ARBA00012572"/>
    </source>
</evidence>
<proteinExistence type="inferred from homology"/>